<dbReference type="EMBL" id="JAVHNQ010000012">
    <property type="protein sequence ID" value="KAK6335698.1"/>
    <property type="molecule type" value="Genomic_DNA"/>
</dbReference>
<sequence>MIGYMGFNIPKPVTSPKFYRALVDISEVLRMLIRPESIGDYKEYDSALEALVCWEKSHQAEISTLNSPDHPEGSLDPPAYVGILYSVVISLFILQDPLFAMKHSQQENQAQALETNGDMPSTHSGILEILLRALNIHIAHPVLFARWGYLGRFSEIIALAIIRLTSGFILPEDVVLEEQSHVVVNWKMRCMITEERWLKILALVGQNRGWEVVLDLSDEFVDEDEELE</sequence>
<gene>
    <name evidence="1" type="ORF">TWF696_002462</name>
</gene>
<evidence type="ECO:0000313" key="1">
    <source>
        <dbReference type="EMBL" id="KAK6335698.1"/>
    </source>
</evidence>
<dbReference type="Proteomes" id="UP001375240">
    <property type="component" value="Unassembled WGS sequence"/>
</dbReference>
<evidence type="ECO:0000313" key="2">
    <source>
        <dbReference type="Proteomes" id="UP001375240"/>
    </source>
</evidence>
<keyword evidence="2" id="KW-1185">Reference proteome</keyword>
<protein>
    <submittedName>
        <fullName evidence="1">Uncharacterized protein</fullName>
    </submittedName>
</protein>
<dbReference type="AlphaFoldDB" id="A0AAV9U898"/>
<comment type="caution">
    <text evidence="1">The sequence shown here is derived from an EMBL/GenBank/DDBJ whole genome shotgun (WGS) entry which is preliminary data.</text>
</comment>
<proteinExistence type="predicted"/>
<reference evidence="1 2" key="1">
    <citation type="submission" date="2019-10" db="EMBL/GenBank/DDBJ databases">
        <authorList>
            <person name="Palmer J.M."/>
        </authorList>
    </citation>
    <scope>NUCLEOTIDE SEQUENCE [LARGE SCALE GENOMIC DNA]</scope>
    <source>
        <strain evidence="1 2">TWF696</strain>
    </source>
</reference>
<organism evidence="1 2">
    <name type="scientific">Orbilia brochopaga</name>
    <dbReference type="NCBI Taxonomy" id="3140254"/>
    <lineage>
        <taxon>Eukaryota</taxon>
        <taxon>Fungi</taxon>
        <taxon>Dikarya</taxon>
        <taxon>Ascomycota</taxon>
        <taxon>Pezizomycotina</taxon>
        <taxon>Orbiliomycetes</taxon>
        <taxon>Orbiliales</taxon>
        <taxon>Orbiliaceae</taxon>
        <taxon>Orbilia</taxon>
    </lineage>
</organism>
<accession>A0AAV9U898</accession>
<name>A0AAV9U898_9PEZI</name>